<dbReference type="GO" id="GO:0009306">
    <property type="term" value="P:protein secretion"/>
    <property type="evidence" value="ECO:0007669"/>
    <property type="project" value="InterPro"/>
</dbReference>
<evidence type="ECO:0000256" key="1">
    <source>
        <dbReference type="ARBA" id="ARBA00004167"/>
    </source>
</evidence>
<gene>
    <name evidence="6" type="ORF">DFR27_1386</name>
</gene>
<dbReference type="Proteomes" id="UP000267187">
    <property type="component" value="Unassembled WGS sequence"/>
</dbReference>
<protein>
    <submittedName>
        <fullName evidence="6">Autotransporter translocation and assembly factor TamB</fullName>
    </submittedName>
</protein>
<dbReference type="Pfam" id="PF04357">
    <property type="entry name" value="TamB"/>
    <property type="match status" value="1"/>
</dbReference>
<evidence type="ECO:0000313" key="6">
    <source>
        <dbReference type="EMBL" id="RMA80030.1"/>
    </source>
</evidence>
<dbReference type="PANTHER" id="PTHR36985">
    <property type="entry name" value="TRANSLOCATION AND ASSEMBLY MODULE SUBUNIT TAMB"/>
    <property type="match status" value="1"/>
</dbReference>
<dbReference type="GO" id="GO:0005886">
    <property type="term" value="C:plasma membrane"/>
    <property type="evidence" value="ECO:0007669"/>
    <property type="project" value="InterPro"/>
</dbReference>
<dbReference type="GO" id="GO:0097347">
    <property type="term" value="C:TAM protein secretion complex"/>
    <property type="evidence" value="ECO:0007669"/>
    <property type="project" value="TreeGrafter"/>
</dbReference>
<sequence>MIMLRRLLLVILLLCIALMATVAVVAKSERVGSWLFSSLEEWTGGVVVAAGFEGALLGDFRLDQLVIDTGYERIQFSDLSLHTAIGPELALQLSDVYLDALRITISERPENTDKSTGSGGLPVVYIPLRIVVVELALADFDLTVFDQPILVDLEVSSSAEISGSRIEISSLQTALYEQRINASGSLLLAESYPIDVAVETAITQTSPVTVAHVEITDSVVAPRITITSQGWLEGEALVDLPQWKALGKLPISVQMKLGPVADQSFVKLPEEFEQLTVTRLEVDGTYDAGIETAIAADFELPEHQFSGHLSTDLRTNFQRLWLDSFSLIPANSQSVSKITATGELALVEFAADLNIGWQGLAWPLVSPQYQFHRGAITLKGDLSDFTVLGGGDVSVVEVGSAHASVDIHTVESELTINDLALVGEFGELTVDGRANWGERQDIDVDLVLQGFNLALIDPALQSAISGRAKLQATTADSLAAHLAVQHLGGSFRQMPITGSGDVHYGNSCLAVSGLSVSSNESFLTADGSACTNENLEFDFAVVELGDWLIPELSGDIQGSAQLQFGNELAEMAIVLSSQTQYLGYSDQLSLTNASVQASVALNDEAEALSLNVTADKFEAMHIDVNAVNIAVYGSLAAHQFTISHGEVSPQLHGMDVSGSGSFEPFSWQGRIGQIAIHALREWRLNEPFLISASNQDLMVSPFCLLAPGDAKFCAGIDIQARELQSAELEVASVPIAWASPFLPFLSNADNLIATDIRYQFNPSGSEFFGEASLSGDSLTLVSRGGLLMQAPIRDAQISAQLTGDIISVRGDSLLGENGDFSLDAQIVSPLADPQIEAQLAANLSEFDWLDDTLVGVEELAGKLSLQASAEGPLSAPSVTAIAAIQEGSLALNEYGTRLEQFNTRVALTPNWQISVDGSANMGGDIRWRGDLDVETGDLSLQLTGEELRLAQSTKLSVLASPSLQLVSEQGNLTMTGDIDIIDGNYHLDDAPEVVSNSSDVVYVDEQLADDNDSLLPERLALDFNLNIRPGFRVTSEDFFSDVGGNLALKKPFDSSLRAFGTINISAGEYQVYSSRMPIKSGRISFSGGAIDNPTIDIVVEKKVDDVVVGVEVKGTSLDPTVELYSQPYMSDTERLSYLVFETPPSDDTAAQLAFMQATELIGAGTRVNDILGEATFTISPTKASIGRQLNADFWVGFNYYLDSAGQQSTHSNDDNTEFLVRYRVNNNISLEASMGEDQGIDAYYTLETDDP</sequence>
<keyword evidence="2" id="KW-0812">Transmembrane</keyword>
<evidence type="ECO:0000256" key="4">
    <source>
        <dbReference type="ARBA" id="ARBA00023136"/>
    </source>
</evidence>
<keyword evidence="7" id="KW-1185">Reference proteome</keyword>
<evidence type="ECO:0000256" key="3">
    <source>
        <dbReference type="ARBA" id="ARBA00022989"/>
    </source>
</evidence>
<reference evidence="6 7" key="1">
    <citation type="submission" date="2018-10" db="EMBL/GenBank/DDBJ databases">
        <title>Genomic Encyclopedia of Type Strains, Phase IV (KMG-IV): sequencing the most valuable type-strain genomes for metagenomic binning, comparative biology and taxonomic classification.</title>
        <authorList>
            <person name="Goeker M."/>
        </authorList>
    </citation>
    <scope>NUCLEOTIDE SEQUENCE [LARGE SCALE GENOMIC DNA]</scope>
    <source>
        <strain evidence="6 7">DSM 25080</strain>
    </source>
</reference>
<evidence type="ECO:0000259" key="5">
    <source>
        <dbReference type="Pfam" id="PF04357"/>
    </source>
</evidence>
<keyword evidence="4" id="KW-0472">Membrane</keyword>
<dbReference type="RefSeq" id="WP_121876718.1">
    <property type="nucleotide sequence ID" value="NZ_REFJ01000003.1"/>
</dbReference>
<organism evidence="6 7">
    <name type="scientific">Umboniibacter marinipuniceus</name>
    <dbReference type="NCBI Taxonomy" id="569599"/>
    <lineage>
        <taxon>Bacteria</taxon>
        <taxon>Pseudomonadati</taxon>
        <taxon>Pseudomonadota</taxon>
        <taxon>Gammaproteobacteria</taxon>
        <taxon>Cellvibrionales</taxon>
        <taxon>Cellvibrionaceae</taxon>
        <taxon>Umboniibacter</taxon>
    </lineage>
</organism>
<proteinExistence type="predicted"/>
<dbReference type="OrthoDB" id="5555605at2"/>
<evidence type="ECO:0000313" key="7">
    <source>
        <dbReference type="Proteomes" id="UP000267187"/>
    </source>
</evidence>
<accession>A0A3M0A5H8</accession>
<dbReference type="EMBL" id="REFJ01000003">
    <property type="protein sequence ID" value="RMA80030.1"/>
    <property type="molecule type" value="Genomic_DNA"/>
</dbReference>
<name>A0A3M0A5H8_9GAMM</name>
<dbReference type="AlphaFoldDB" id="A0A3M0A5H8"/>
<dbReference type="PANTHER" id="PTHR36985:SF1">
    <property type="entry name" value="TRANSLOCATION AND ASSEMBLY MODULE SUBUNIT TAMB"/>
    <property type="match status" value="1"/>
</dbReference>
<comment type="caution">
    <text evidence="6">The sequence shown here is derived from an EMBL/GenBank/DDBJ whole genome shotgun (WGS) entry which is preliminary data.</text>
</comment>
<evidence type="ECO:0000256" key="2">
    <source>
        <dbReference type="ARBA" id="ARBA00022692"/>
    </source>
</evidence>
<dbReference type="InterPro" id="IPR007452">
    <property type="entry name" value="TamB_C"/>
</dbReference>
<comment type="subcellular location">
    <subcellularLocation>
        <location evidence="1">Membrane</location>
        <topology evidence="1">Single-pass membrane protein</topology>
    </subcellularLocation>
</comment>
<keyword evidence="3" id="KW-1133">Transmembrane helix</keyword>
<feature type="domain" description="Translocation and assembly module TamB C-terminal" evidence="5">
    <location>
        <begin position="916"/>
        <end position="1241"/>
    </location>
</feature>